<evidence type="ECO:0000313" key="2">
    <source>
        <dbReference type="Proteomes" id="UP001206925"/>
    </source>
</evidence>
<comment type="caution">
    <text evidence="1">The sequence shown here is derived from an EMBL/GenBank/DDBJ whole genome shotgun (WGS) entry which is preliminary data.</text>
</comment>
<sequence length="126" mass="13759">MLSPFCCDKMVSQLLFTNNHTITLMQTSTVKLGRIWIESISQSMDVSGTGYDVGDGGGGIAGHRFSSACSPSAVLQSTVTSTAIRYHSRSEFRHFIEFSTIYGYLIPSFHLEQGVESKSQPGNLSK</sequence>
<keyword evidence="2" id="KW-1185">Reference proteome</keyword>
<name>A0AAD5DCX5_AMBAR</name>
<gene>
    <name evidence="1" type="ORF">M8C21_005341</name>
</gene>
<dbReference type="Proteomes" id="UP001206925">
    <property type="component" value="Unassembled WGS sequence"/>
</dbReference>
<proteinExistence type="predicted"/>
<dbReference type="EMBL" id="JAMZMK010000141">
    <property type="protein sequence ID" value="KAI7757267.1"/>
    <property type="molecule type" value="Genomic_DNA"/>
</dbReference>
<dbReference type="AlphaFoldDB" id="A0AAD5DCX5"/>
<reference evidence="1" key="1">
    <citation type="submission" date="2022-06" db="EMBL/GenBank/DDBJ databases">
        <title>Uncovering the hologenomic basis of an extraordinary plant invasion.</title>
        <authorList>
            <person name="Bieker V.C."/>
            <person name="Martin M.D."/>
            <person name="Gilbert T."/>
            <person name="Hodgins K."/>
            <person name="Battlay P."/>
            <person name="Petersen B."/>
            <person name="Wilson J."/>
        </authorList>
    </citation>
    <scope>NUCLEOTIDE SEQUENCE</scope>
    <source>
        <strain evidence="1">AA19_3_7</strain>
        <tissue evidence="1">Leaf</tissue>
    </source>
</reference>
<organism evidence="1 2">
    <name type="scientific">Ambrosia artemisiifolia</name>
    <name type="common">Common ragweed</name>
    <dbReference type="NCBI Taxonomy" id="4212"/>
    <lineage>
        <taxon>Eukaryota</taxon>
        <taxon>Viridiplantae</taxon>
        <taxon>Streptophyta</taxon>
        <taxon>Embryophyta</taxon>
        <taxon>Tracheophyta</taxon>
        <taxon>Spermatophyta</taxon>
        <taxon>Magnoliopsida</taxon>
        <taxon>eudicotyledons</taxon>
        <taxon>Gunneridae</taxon>
        <taxon>Pentapetalae</taxon>
        <taxon>asterids</taxon>
        <taxon>campanulids</taxon>
        <taxon>Asterales</taxon>
        <taxon>Asteraceae</taxon>
        <taxon>Asteroideae</taxon>
        <taxon>Heliantheae alliance</taxon>
        <taxon>Heliantheae</taxon>
        <taxon>Ambrosia</taxon>
    </lineage>
</organism>
<evidence type="ECO:0000313" key="1">
    <source>
        <dbReference type="EMBL" id="KAI7757267.1"/>
    </source>
</evidence>
<accession>A0AAD5DCX5</accession>
<protein>
    <submittedName>
        <fullName evidence="1">Uncharacterized protein</fullName>
    </submittedName>
</protein>